<keyword evidence="1" id="KW-0812">Transmembrane</keyword>
<proteinExistence type="predicted"/>
<name>A0ABN7XCG8_GIGMA</name>
<keyword evidence="3" id="KW-1185">Reference proteome</keyword>
<accession>A0ABN7XCG8</accession>
<feature type="non-terminal residue" evidence="2">
    <location>
        <position position="46"/>
    </location>
</feature>
<feature type="non-terminal residue" evidence="2">
    <location>
        <position position="1"/>
    </location>
</feature>
<organism evidence="2 3">
    <name type="scientific">Gigaspora margarita</name>
    <dbReference type="NCBI Taxonomy" id="4874"/>
    <lineage>
        <taxon>Eukaryota</taxon>
        <taxon>Fungi</taxon>
        <taxon>Fungi incertae sedis</taxon>
        <taxon>Mucoromycota</taxon>
        <taxon>Glomeromycotina</taxon>
        <taxon>Glomeromycetes</taxon>
        <taxon>Diversisporales</taxon>
        <taxon>Gigasporaceae</taxon>
        <taxon>Gigaspora</taxon>
    </lineage>
</organism>
<feature type="transmembrane region" description="Helical" evidence="1">
    <location>
        <begin position="13"/>
        <end position="38"/>
    </location>
</feature>
<evidence type="ECO:0000313" key="2">
    <source>
        <dbReference type="EMBL" id="CAG8852961.1"/>
    </source>
</evidence>
<gene>
    <name evidence="2" type="ORF">GMARGA_LOCUS41782</name>
</gene>
<protein>
    <submittedName>
        <fullName evidence="2">28950_t:CDS:1</fullName>
    </submittedName>
</protein>
<comment type="caution">
    <text evidence="2">The sequence shown here is derived from an EMBL/GenBank/DDBJ whole genome shotgun (WGS) entry which is preliminary data.</text>
</comment>
<evidence type="ECO:0000313" key="3">
    <source>
        <dbReference type="Proteomes" id="UP000789901"/>
    </source>
</evidence>
<dbReference type="EMBL" id="CAJVQB010118186">
    <property type="protein sequence ID" value="CAG8852961.1"/>
    <property type="molecule type" value="Genomic_DNA"/>
</dbReference>
<reference evidence="2 3" key="1">
    <citation type="submission" date="2021-06" db="EMBL/GenBank/DDBJ databases">
        <authorList>
            <person name="Kallberg Y."/>
            <person name="Tangrot J."/>
            <person name="Rosling A."/>
        </authorList>
    </citation>
    <scope>NUCLEOTIDE SEQUENCE [LARGE SCALE GENOMIC DNA]</scope>
    <source>
        <strain evidence="2 3">120-4 pot B 10/14</strain>
    </source>
</reference>
<evidence type="ECO:0000256" key="1">
    <source>
        <dbReference type="SAM" id="Phobius"/>
    </source>
</evidence>
<dbReference type="Proteomes" id="UP000789901">
    <property type="component" value="Unassembled WGS sequence"/>
</dbReference>
<keyword evidence="1" id="KW-1133">Transmembrane helix</keyword>
<sequence length="46" mass="5523">TYKNTLWKYYFNAIALCSFLEAVELLTLKLIALIHRYVEVEPFKKK</sequence>
<keyword evidence="1" id="KW-0472">Membrane</keyword>